<sequence length="184" mass="20914">MSTTASSSSPLLKLPPELRNKIYGYAILRSGVKKVHSTDGSQPPLLRVCKEIRSEAVALYYTDNKFYLCIDSCNVRRVLGFRKALAKHFSRPAPHLCPADFDDSHGIIGVRVDGAMEWERFVEWVELFWAGEMFGVPGEGAFGRVWETIGEKKAAGWTFARVGLWMRRNRAEIEERYARSQRGE</sequence>
<dbReference type="EMBL" id="JAWDJX010000033">
    <property type="protein sequence ID" value="KAK3050292.1"/>
    <property type="molecule type" value="Genomic_DNA"/>
</dbReference>
<feature type="domain" description="2EXR" evidence="1">
    <location>
        <begin position="13"/>
        <end position="62"/>
    </location>
</feature>
<evidence type="ECO:0000313" key="2">
    <source>
        <dbReference type="EMBL" id="KAK3050292.1"/>
    </source>
</evidence>
<accession>A0AAJ0DHD8</accession>
<organism evidence="2 3">
    <name type="scientific">Extremus antarcticus</name>
    <dbReference type="NCBI Taxonomy" id="702011"/>
    <lineage>
        <taxon>Eukaryota</taxon>
        <taxon>Fungi</taxon>
        <taxon>Dikarya</taxon>
        <taxon>Ascomycota</taxon>
        <taxon>Pezizomycotina</taxon>
        <taxon>Dothideomycetes</taxon>
        <taxon>Dothideomycetidae</taxon>
        <taxon>Mycosphaerellales</taxon>
        <taxon>Extremaceae</taxon>
        <taxon>Extremus</taxon>
    </lineage>
</organism>
<dbReference type="PANTHER" id="PTHR42085:SF1">
    <property type="entry name" value="F-BOX DOMAIN-CONTAINING PROTEIN"/>
    <property type="match status" value="1"/>
</dbReference>
<gene>
    <name evidence="2" type="ORF">LTR09_008441</name>
</gene>
<protein>
    <recommendedName>
        <fullName evidence="1">2EXR domain-containing protein</fullName>
    </recommendedName>
</protein>
<dbReference type="Proteomes" id="UP001271007">
    <property type="component" value="Unassembled WGS sequence"/>
</dbReference>
<dbReference type="InterPro" id="IPR038883">
    <property type="entry name" value="AN11006-like"/>
</dbReference>
<dbReference type="Pfam" id="PF20150">
    <property type="entry name" value="2EXR"/>
    <property type="match status" value="1"/>
</dbReference>
<dbReference type="PANTHER" id="PTHR42085">
    <property type="entry name" value="F-BOX DOMAIN-CONTAINING PROTEIN"/>
    <property type="match status" value="1"/>
</dbReference>
<dbReference type="InterPro" id="IPR045518">
    <property type="entry name" value="2EXR"/>
</dbReference>
<name>A0AAJ0DHD8_9PEZI</name>
<reference evidence="2" key="1">
    <citation type="submission" date="2023-04" db="EMBL/GenBank/DDBJ databases">
        <title>Black Yeasts Isolated from many extreme environments.</title>
        <authorList>
            <person name="Coleine C."/>
            <person name="Stajich J.E."/>
            <person name="Selbmann L."/>
        </authorList>
    </citation>
    <scope>NUCLEOTIDE SEQUENCE</scope>
    <source>
        <strain evidence="2">CCFEE 5312</strain>
    </source>
</reference>
<dbReference type="AlphaFoldDB" id="A0AAJ0DHD8"/>
<proteinExistence type="predicted"/>
<evidence type="ECO:0000313" key="3">
    <source>
        <dbReference type="Proteomes" id="UP001271007"/>
    </source>
</evidence>
<keyword evidence="3" id="KW-1185">Reference proteome</keyword>
<comment type="caution">
    <text evidence="2">The sequence shown here is derived from an EMBL/GenBank/DDBJ whole genome shotgun (WGS) entry which is preliminary data.</text>
</comment>
<evidence type="ECO:0000259" key="1">
    <source>
        <dbReference type="Pfam" id="PF20150"/>
    </source>
</evidence>